<reference evidence="4" key="2">
    <citation type="submission" date="2021-01" db="UniProtKB">
        <authorList>
            <consortium name="EnsemblPlants"/>
        </authorList>
    </citation>
    <scope>IDENTIFICATION</scope>
</reference>
<dbReference type="InterPro" id="IPR051824">
    <property type="entry name" value="LRR_Rcpt-Like_S/T_Kinase"/>
</dbReference>
<dbReference type="InParanoid" id="A0A7N2LRV0"/>
<evidence type="ECO:0000256" key="2">
    <source>
        <dbReference type="ARBA" id="ARBA00022614"/>
    </source>
</evidence>
<comment type="subcellular location">
    <subcellularLocation>
        <location evidence="1">Membrane</location>
        <topology evidence="1">Single-pass type I membrane protein</topology>
    </subcellularLocation>
</comment>
<dbReference type="PANTHER" id="PTHR48006:SF72">
    <property type="entry name" value="LRR RECEPTOR-LIKE SERINE_THREONINE-PROTEIN KINASE RFK1-RELATED"/>
    <property type="match status" value="1"/>
</dbReference>
<proteinExistence type="predicted"/>
<evidence type="ECO:0000313" key="4">
    <source>
        <dbReference type="EnsemblPlants" id="QL05p050852:mrna"/>
    </source>
</evidence>
<dbReference type="AlphaFoldDB" id="A0A7N2LRV0"/>
<dbReference type="Gramene" id="QL05p050852:mrna">
    <property type="protein sequence ID" value="QL05p050852:mrna"/>
    <property type="gene ID" value="QL05p050852"/>
</dbReference>
<dbReference type="EMBL" id="LRBV02000005">
    <property type="status" value="NOT_ANNOTATED_CDS"/>
    <property type="molecule type" value="Genomic_DNA"/>
</dbReference>
<dbReference type="InterPro" id="IPR001611">
    <property type="entry name" value="Leu-rich_rpt"/>
</dbReference>
<keyword evidence="3" id="KW-0677">Repeat</keyword>
<dbReference type="GO" id="GO:0016020">
    <property type="term" value="C:membrane"/>
    <property type="evidence" value="ECO:0007669"/>
    <property type="project" value="UniProtKB-SubCell"/>
</dbReference>
<dbReference type="GO" id="GO:0004674">
    <property type="term" value="F:protein serine/threonine kinase activity"/>
    <property type="evidence" value="ECO:0007669"/>
    <property type="project" value="TreeGrafter"/>
</dbReference>
<dbReference type="EnsemblPlants" id="QL05p050852:mrna">
    <property type="protein sequence ID" value="QL05p050852:mrna"/>
    <property type="gene ID" value="QL05p050852"/>
</dbReference>
<dbReference type="Proteomes" id="UP000594261">
    <property type="component" value="Chromosome 5"/>
</dbReference>
<reference evidence="4 5" key="1">
    <citation type="journal article" date="2016" name="G3 (Bethesda)">
        <title>First Draft Assembly and Annotation of the Genome of a California Endemic Oak Quercus lobata Nee (Fagaceae).</title>
        <authorList>
            <person name="Sork V.L."/>
            <person name="Fitz-Gibbon S.T."/>
            <person name="Puiu D."/>
            <person name="Crepeau M."/>
            <person name="Gugger P.F."/>
            <person name="Sherman R."/>
            <person name="Stevens K."/>
            <person name="Langley C.H."/>
            <person name="Pellegrini M."/>
            <person name="Salzberg S.L."/>
        </authorList>
    </citation>
    <scope>NUCLEOTIDE SEQUENCE [LARGE SCALE GENOMIC DNA]</scope>
    <source>
        <strain evidence="4 5">cv. SW786</strain>
    </source>
</reference>
<dbReference type="PANTHER" id="PTHR48006">
    <property type="entry name" value="LEUCINE-RICH REPEAT-CONTAINING PROTEIN DDB_G0281931-RELATED"/>
    <property type="match status" value="1"/>
</dbReference>
<dbReference type="InterPro" id="IPR032675">
    <property type="entry name" value="LRR_dom_sf"/>
</dbReference>
<accession>A0A7N2LRV0</accession>
<sequence length="124" mass="13961">MIGVKYWRLNASSCQIEMVGVTPETPRNAESSIICEWKIPKDLGNTTTLTYMSLEANQFSGFVPPELGDLTNLQTLVLSSNNLTGNLPMGLARLRNLTDFRINDNNFRGIIPDFIQNWKLLTKL</sequence>
<dbReference type="FunFam" id="3.80.10.10:FF:000383">
    <property type="entry name" value="Leucine-rich repeat receptor protein kinase EMS1"/>
    <property type="match status" value="1"/>
</dbReference>
<keyword evidence="2" id="KW-0433">Leucine-rich repeat</keyword>
<organism evidence="4 5">
    <name type="scientific">Quercus lobata</name>
    <name type="common">Valley oak</name>
    <dbReference type="NCBI Taxonomy" id="97700"/>
    <lineage>
        <taxon>Eukaryota</taxon>
        <taxon>Viridiplantae</taxon>
        <taxon>Streptophyta</taxon>
        <taxon>Embryophyta</taxon>
        <taxon>Tracheophyta</taxon>
        <taxon>Spermatophyta</taxon>
        <taxon>Magnoliopsida</taxon>
        <taxon>eudicotyledons</taxon>
        <taxon>Gunneridae</taxon>
        <taxon>Pentapetalae</taxon>
        <taxon>rosids</taxon>
        <taxon>fabids</taxon>
        <taxon>Fagales</taxon>
        <taxon>Fagaceae</taxon>
        <taxon>Quercus</taxon>
    </lineage>
</organism>
<keyword evidence="5" id="KW-1185">Reference proteome</keyword>
<dbReference type="Gene3D" id="3.80.10.10">
    <property type="entry name" value="Ribonuclease Inhibitor"/>
    <property type="match status" value="1"/>
</dbReference>
<dbReference type="SUPFAM" id="SSF52058">
    <property type="entry name" value="L domain-like"/>
    <property type="match status" value="1"/>
</dbReference>
<evidence type="ECO:0000256" key="1">
    <source>
        <dbReference type="ARBA" id="ARBA00004479"/>
    </source>
</evidence>
<evidence type="ECO:0000313" key="5">
    <source>
        <dbReference type="Proteomes" id="UP000594261"/>
    </source>
</evidence>
<protein>
    <submittedName>
        <fullName evidence="4">Uncharacterized protein</fullName>
    </submittedName>
</protein>
<name>A0A7N2LRV0_QUELO</name>
<evidence type="ECO:0000256" key="3">
    <source>
        <dbReference type="ARBA" id="ARBA00022737"/>
    </source>
</evidence>
<dbReference type="Pfam" id="PF00560">
    <property type="entry name" value="LRR_1"/>
    <property type="match status" value="3"/>
</dbReference>